<evidence type="ECO:0000256" key="3">
    <source>
        <dbReference type="ARBA" id="ARBA00022801"/>
    </source>
</evidence>
<dbReference type="SMART" id="SM00448">
    <property type="entry name" value="REC"/>
    <property type="match status" value="1"/>
</dbReference>
<feature type="domain" description="CheB-type methylesterase" evidence="9">
    <location>
        <begin position="153"/>
        <end position="351"/>
    </location>
</feature>
<dbReference type="PANTHER" id="PTHR42872">
    <property type="entry name" value="PROTEIN-GLUTAMATE METHYLESTERASE/PROTEIN-GLUTAMINE GLUTAMINASE"/>
    <property type="match status" value="1"/>
</dbReference>
<keyword evidence="1 5" id="KW-0963">Cytoplasm</keyword>
<organism evidence="10 11">
    <name type="scientific">Silvanigrella paludirubra</name>
    <dbReference type="NCBI Taxonomy" id="2499159"/>
    <lineage>
        <taxon>Bacteria</taxon>
        <taxon>Pseudomonadati</taxon>
        <taxon>Bdellovibrionota</taxon>
        <taxon>Oligoflexia</taxon>
        <taxon>Silvanigrellales</taxon>
        <taxon>Silvanigrellaceae</taxon>
        <taxon>Silvanigrella</taxon>
    </lineage>
</organism>
<name>A0A6N6VY69_9BACT</name>
<dbReference type="NCBIfam" id="NF001965">
    <property type="entry name" value="PRK00742.1"/>
    <property type="match status" value="1"/>
</dbReference>
<feature type="active site" evidence="5 6">
    <location>
        <position position="171"/>
    </location>
</feature>
<dbReference type="HAMAP" id="MF_00099">
    <property type="entry name" value="CheB_chemtxs"/>
    <property type="match status" value="1"/>
</dbReference>
<comment type="subcellular location">
    <subcellularLocation>
        <location evidence="5">Cytoplasm</location>
    </subcellularLocation>
</comment>
<dbReference type="InterPro" id="IPR011006">
    <property type="entry name" value="CheY-like_superfamily"/>
</dbReference>
<comment type="domain">
    <text evidence="5">Contains a C-terminal catalytic domain, and an N-terminal region which modulates catalytic activity.</text>
</comment>
<keyword evidence="3 5" id="KW-0378">Hydrolase</keyword>
<dbReference type="Gene3D" id="3.40.50.2300">
    <property type="match status" value="1"/>
</dbReference>
<evidence type="ECO:0000256" key="6">
    <source>
        <dbReference type="PROSITE-ProRule" id="PRU00050"/>
    </source>
</evidence>
<comment type="similarity">
    <text evidence="5">Belongs to the CheB family.</text>
</comment>
<dbReference type="SUPFAM" id="SSF52738">
    <property type="entry name" value="Methylesterase CheB, C-terminal domain"/>
    <property type="match status" value="1"/>
</dbReference>
<dbReference type="GO" id="GO:0006935">
    <property type="term" value="P:chemotaxis"/>
    <property type="evidence" value="ECO:0007669"/>
    <property type="project" value="UniProtKB-UniRule"/>
</dbReference>
<sequence>MKKKIKVLIVDDSISIRKFITSLLSFDKSIEVVGALEDSFVALEMLEKLKPDVVTLDLHMPKMDGLTFLEKMMKIYPTPTIIISSFAKENSENAIKAFSLGAIDIFPKQVISPGLNIEPVAHSLITKVRVAARAILNNKIEIKPIVKQIAIEPLPEITKNQKIKIISIAASTGGTEALRNLLSKLPSNIPGILIVQHMPKEFLLSFAESLARVCQFELKLAQNNDEVLPGRALLAPGDIHMEIIRIQNSYFIRLKEGPLIHGVRPSANPLFSSMARNVGKHGMGIILTGMGGDGAEGLYEMKKAGSFNIAQDEKSCVVFGMPKKAIAKGAIDEVLPLEKMPDRIIMECSKLELKNVI</sequence>
<dbReference type="CDD" id="cd16432">
    <property type="entry name" value="CheB_Rec"/>
    <property type="match status" value="1"/>
</dbReference>
<comment type="catalytic activity">
    <reaction evidence="4 5">
        <text>[protein]-L-glutamate 5-O-methyl ester + H2O = L-glutamyl-[protein] + methanol + H(+)</text>
        <dbReference type="Rhea" id="RHEA:23236"/>
        <dbReference type="Rhea" id="RHEA-COMP:10208"/>
        <dbReference type="Rhea" id="RHEA-COMP:10311"/>
        <dbReference type="ChEBI" id="CHEBI:15377"/>
        <dbReference type="ChEBI" id="CHEBI:15378"/>
        <dbReference type="ChEBI" id="CHEBI:17790"/>
        <dbReference type="ChEBI" id="CHEBI:29973"/>
        <dbReference type="ChEBI" id="CHEBI:82795"/>
        <dbReference type="EC" id="3.1.1.61"/>
    </reaction>
</comment>
<keyword evidence="10" id="KW-0489">Methyltransferase</keyword>
<dbReference type="Pfam" id="PF01339">
    <property type="entry name" value="CheB_methylest"/>
    <property type="match status" value="1"/>
</dbReference>
<dbReference type="Gene3D" id="3.40.50.180">
    <property type="entry name" value="Methylesterase CheB, C-terminal domain"/>
    <property type="match status" value="1"/>
</dbReference>
<dbReference type="GO" id="GO:0008984">
    <property type="term" value="F:protein-glutamate methylesterase activity"/>
    <property type="evidence" value="ECO:0007669"/>
    <property type="project" value="UniProtKB-UniRule"/>
</dbReference>
<accession>A0A6N6VY69</accession>
<dbReference type="PROSITE" id="PS50110">
    <property type="entry name" value="RESPONSE_REGULATORY"/>
    <property type="match status" value="1"/>
</dbReference>
<protein>
    <recommendedName>
        <fullName evidence="5">Protein-glutamate methylesterase/protein-glutamine glutaminase</fullName>
        <ecNumber evidence="5">3.1.1.61</ecNumber>
        <ecNumber evidence="5">3.5.1.44</ecNumber>
    </recommendedName>
</protein>
<keyword evidence="2 5" id="KW-0145">Chemotaxis</keyword>
<feature type="modified residue" description="4-aspartylphosphate" evidence="5 7">
    <location>
        <position position="57"/>
    </location>
</feature>
<comment type="function">
    <text evidence="5">Involved in chemotaxis. Part of a chemotaxis signal transduction system that modulates chemotaxis in response to various stimuli. Catalyzes the demethylation of specific methylglutamate residues introduced into the chemoreceptors (methyl-accepting chemotaxis proteins or MCP) by CheR. Also mediates the irreversible deamidation of specific glutamine residues to glutamic acid.</text>
</comment>
<keyword evidence="10" id="KW-0808">Transferase</keyword>
<comment type="caution">
    <text evidence="10">The sequence shown here is derived from an EMBL/GenBank/DDBJ whole genome shotgun (WGS) entry which is preliminary data.</text>
</comment>
<keyword evidence="5 7" id="KW-0597">Phosphoprotein</keyword>
<evidence type="ECO:0000259" key="9">
    <source>
        <dbReference type="PROSITE" id="PS50122"/>
    </source>
</evidence>
<evidence type="ECO:0000256" key="5">
    <source>
        <dbReference type="HAMAP-Rule" id="MF_00099"/>
    </source>
</evidence>
<dbReference type="GO" id="GO:0050568">
    <property type="term" value="F:protein-glutamine glutaminase activity"/>
    <property type="evidence" value="ECO:0007669"/>
    <property type="project" value="UniProtKB-UniRule"/>
</dbReference>
<proteinExistence type="inferred from homology"/>
<dbReference type="Pfam" id="PF00072">
    <property type="entry name" value="Response_reg"/>
    <property type="match status" value="1"/>
</dbReference>
<gene>
    <name evidence="5 10" type="primary">cheB</name>
    <name evidence="10" type="ORF">GCL60_03275</name>
</gene>
<evidence type="ECO:0000313" key="10">
    <source>
        <dbReference type="EMBL" id="KAB8041134.1"/>
    </source>
</evidence>
<dbReference type="GO" id="GO:0000156">
    <property type="term" value="F:phosphorelay response regulator activity"/>
    <property type="evidence" value="ECO:0007669"/>
    <property type="project" value="InterPro"/>
</dbReference>
<dbReference type="InterPro" id="IPR001789">
    <property type="entry name" value="Sig_transdc_resp-reg_receiver"/>
</dbReference>
<evidence type="ECO:0000256" key="1">
    <source>
        <dbReference type="ARBA" id="ARBA00022490"/>
    </source>
</evidence>
<comment type="catalytic activity">
    <reaction evidence="5">
        <text>L-glutaminyl-[protein] + H2O = L-glutamyl-[protein] + NH4(+)</text>
        <dbReference type="Rhea" id="RHEA:16441"/>
        <dbReference type="Rhea" id="RHEA-COMP:10207"/>
        <dbReference type="Rhea" id="RHEA-COMP:10208"/>
        <dbReference type="ChEBI" id="CHEBI:15377"/>
        <dbReference type="ChEBI" id="CHEBI:28938"/>
        <dbReference type="ChEBI" id="CHEBI:29973"/>
        <dbReference type="ChEBI" id="CHEBI:30011"/>
        <dbReference type="EC" id="3.5.1.44"/>
    </reaction>
</comment>
<dbReference type="CDD" id="cd17541">
    <property type="entry name" value="REC_CheB-like"/>
    <property type="match status" value="1"/>
</dbReference>
<evidence type="ECO:0000259" key="8">
    <source>
        <dbReference type="PROSITE" id="PS50110"/>
    </source>
</evidence>
<dbReference type="PIRSF" id="PIRSF000876">
    <property type="entry name" value="RR_chemtxs_CheB"/>
    <property type="match status" value="1"/>
</dbReference>
<feature type="active site" evidence="5 6">
    <location>
        <position position="197"/>
    </location>
</feature>
<dbReference type="GO" id="GO:0005737">
    <property type="term" value="C:cytoplasm"/>
    <property type="evidence" value="ECO:0007669"/>
    <property type="project" value="UniProtKB-SubCell"/>
</dbReference>
<dbReference type="SUPFAM" id="SSF52172">
    <property type="entry name" value="CheY-like"/>
    <property type="match status" value="1"/>
</dbReference>
<dbReference type="PROSITE" id="PS50122">
    <property type="entry name" value="CHEB"/>
    <property type="match status" value="1"/>
</dbReference>
<feature type="active site" evidence="5 6">
    <location>
        <position position="293"/>
    </location>
</feature>
<dbReference type="EC" id="3.5.1.44" evidence="5"/>
<dbReference type="GO" id="GO:0008168">
    <property type="term" value="F:methyltransferase activity"/>
    <property type="evidence" value="ECO:0007669"/>
    <property type="project" value="UniProtKB-KW"/>
</dbReference>
<dbReference type="AlphaFoldDB" id="A0A6N6VY69"/>
<dbReference type="OrthoDB" id="5291131at2"/>
<dbReference type="EC" id="3.1.1.61" evidence="5"/>
<dbReference type="GO" id="GO:0032259">
    <property type="term" value="P:methylation"/>
    <property type="evidence" value="ECO:0007669"/>
    <property type="project" value="UniProtKB-KW"/>
</dbReference>
<evidence type="ECO:0000313" key="11">
    <source>
        <dbReference type="Proteomes" id="UP000437748"/>
    </source>
</evidence>
<evidence type="ECO:0000256" key="4">
    <source>
        <dbReference type="ARBA" id="ARBA00048267"/>
    </source>
</evidence>
<keyword evidence="11" id="KW-1185">Reference proteome</keyword>
<dbReference type="EMBL" id="WFLM01000001">
    <property type="protein sequence ID" value="KAB8041134.1"/>
    <property type="molecule type" value="Genomic_DNA"/>
</dbReference>
<comment type="PTM">
    <text evidence="5">Phosphorylated by CheA. Phosphorylation of the N-terminal regulatory domain activates the methylesterase activity.</text>
</comment>
<feature type="domain" description="Response regulatory" evidence="8">
    <location>
        <begin position="6"/>
        <end position="123"/>
    </location>
</feature>
<dbReference type="InterPro" id="IPR000673">
    <property type="entry name" value="Sig_transdc_resp-reg_Me-estase"/>
</dbReference>
<evidence type="ECO:0000256" key="2">
    <source>
        <dbReference type="ARBA" id="ARBA00022500"/>
    </source>
</evidence>
<dbReference type="PANTHER" id="PTHR42872:SF6">
    <property type="entry name" value="PROTEIN-GLUTAMATE METHYLESTERASE_PROTEIN-GLUTAMINE GLUTAMINASE"/>
    <property type="match status" value="1"/>
</dbReference>
<dbReference type="InterPro" id="IPR008248">
    <property type="entry name" value="CheB-like"/>
</dbReference>
<dbReference type="Proteomes" id="UP000437748">
    <property type="component" value="Unassembled WGS sequence"/>
</dbReference>
<evidence type="ECO:0000256" key="7">
    <source>
        <dbReference type="PROSITE-ProRule" id="PRU00169"/>
    </source>
</evidence>
<reference evidence="10 11" key="1">
    <citation type="submission" date="2019-10" db="EMBL/GenBank/DDBJ databases">
        <title>New species of Slilvanegrellaceae.</title>
        <authorList>
            <person name="Pitt A."/>
            <person name="Hahn M.W."/>
        </authorList>
    </citation>
    <scope>NUCLEOTIDE SEQUENCE [LARGE SCALE GENOMIC DNA]</scope>
    <source>
        <strain evidence="10 11">SP-Ram-0.45-NSY-1</strain>
    </source>
</reference>
<dbReference type="InterPro" id="IPR035909">
    <property type="entry name" value="CheB_C"/>
</dbReference>